<dbReference type="InterPro" id="IPR007421">
    <property type="entry name" value="Schlafen_AlbA_2_dom"/>
</dbReference>
<gene>
    <name evidence="2" type="ORF">BG60_18250</name>
</gene>
<dbReference type="AlphaFoldDB" id="A0A656QE94"/>
<protein>
    <submittedName>
        <fullName evidence="2">MloB</fullName>
    </submittedName>
</protein>
<dbReference type="InterPro" id="IPR038475">
    <property type="entry name" value="RecG_C_sf"/>
</dbReference>
<evidence type="ECO:0000259" key="1">
    <source>
        <dbReference type="Pfam" id="PF04326"/>
    </source>
</evidence>
<dbReference type="InterPro" id="IPR038461">
    <property type="entry name" value="Schlafen_AlbA_2_dom_sf"/>
</dbReference>
<comment type="caution">
    <text evidence="2">The sequence shown here is derived from an EMBL/GenBank/DDBJ whole genome shotgun (WGS) entry which is preliminary data.</text>
</comment>
<evidence type="ECO:0000313" key="2">
    <source>
        <dbReference type="EMBL" id="KDR27152.1"/>
    </source>
</evidence>
<dbReference type="Pfam" id="PF13749">
    <property type="entry name" value="HATPase_c_4"/>
    <property type="match status" value="1"/>
</dbReference>
<dbReference type="PANTHER" id="PTHR30595:SF6">
    <property type="entry name" value="SCHLAFEN ALBA-2 DOMAIN-CONTAINING PROTEIN"/>
    <property type="match status" value="1"/>
</dbReference>
<dbReference type="PANTHER" id="PTHR30595">
    <property type="entry name" value="GLPR-RELATED TRANSCRIPTIONAL REPRESSOR"/>
    <property type="match status" value="1"/>
</dbReference>
<dbReference type="Proteomes" id="UP000027451">
    <property type="component" value="Unassembled WGS sequence"/>
</dbReference>
<sequence>MRTSLDQLNRWLSAPSETEHLEFKEAKEQYDLTKLKRYCVALANEGGGNLIFGVSDKHPRRVVGTSAFADPADIAGKLFGALRFRVDVEEFGHADGRVLIFHIPKRPTGTAYSLDGAYWMRSTHELVPMSEDRLREIFSEGKADWLSEPAKADCTAEEVIALLDSQAYFDLIGMPYPTNQNAVLARLEGEQLIRRTGESWVIYNLGAILLAKHLDAFPLSVSRKAFRLVVYEGTSKVETKLDQIGKKGYALGFEGLLSMLHGLAPKNHVVEQALREEVRMFPKQALRELIANALVHQDYSLTGMSVMVEMYADRVEISNPGIPPIPLERFIDEYRSRNERLADLMRRMGICEEKGSGIDKVISASEMYQLPAPDFRVGDVRTTSVMFAHQDFKDMSKGDRIRACYQHCVLQYVNNRRMSNQSLRERFRLPSSKVEVVSVIINQTIEAGKIKLDDSESTSRRYARYVPFWS</sequence>
<keyword evidence="3" id="KW-1185">Reference proteome</keyword>
<dbReference type="Gene3D" id="3.30.950.30">
    <property type="entry name" value="Schlafen, AAA domain"/>
    <property type="match status" value="1"/>
</dbReference>
<dbReference type="EMBL" id="JFHD01000027">
    <property type="protein sequence ID" value="KDR27152.1"/>
    <property type="molecule type" value="Genomic_DNA"/>
</dbReference>
<dbReference type="Gene3D" id="3.30.565.60">
    <property type="match status" value="1"/>
</dbReference>
<evidence type="ECO:0000313" key="3">
    <source>
        <dbReference type="Proteomes" id="UP000027451"/>
    </source>
</evidence>
<reference evidence="2 3" key="1">
    <citation type="submission" date="2014-03" db="EMBL/GenBank/DDBJ databases">
        <title>Draft Genome Sequences of Four Burkholderia Strains.</title>
        <authorList>
            <person name="Liu X.Y."/>
            <person name="Li C.X."/>
            <person name="Xu J.H."/>
        </authorList>
    </citation>
    <scope>NUCLEOTIDE SEQUENCE [LARGE SCALE GENOMIC DNA]</scope>
    <source>
        <strain evidence="2 3">OP-1</strain>
    </source>
</reference>
<dbReference type="RefSeq" id="WP_034473303.1">
    <property type="nucleotide sequence ID" value="NZ_JFHD01000027.1"/>
</dbReference>
<dbReference type="Pfam" id="PF04326">
    <property type="entry name" value="SLFN_AlbA_2"/>
    <property type="match status" value="1"/>
</dbReference>
<name>A0A656QE94_9BURK</name>
<proteinExistence type="predicted"/>
<accession>A0A656QE94</accession>
<feature type="domain" description="Schlafen AlbA-2" evidence="1">
    <location>
        <begin position="17"/>
        <end position="129"/>
    </location>
</feature>
<organism evidence="2 3">
    <name type="scientific">Caballeronia zhejiangensis</name>
    <dbReference type="NCBI Taxonomy" id="871203"/>
    <lineage>
        <taxon>Bacteria</taxon>
        <taxon>Pseudomonadati</taxon>
        <taxon>Pseudomonadota</taxon>
        <taxon>Betaproteobacteria</taxon>
        <taxon>Burkholderiales</taxon>
        <taxon>Burkholderiaceae</taxon>
        <taxon>Caballeronia</taxon>
    </lineage>
</organism>